<name>A0A371P9T2_9ACTN</name>
<keyword evidence="5" id="KW-1185">Reference proteome</keyword>
<dbReference type="AlphaFoldDB" id="A0A371P9T2"/>
<dbReference type="Gene3D" id="3.40.50.720">
    <property type="entry name" value="NAD(P)-binding Rossmann-like Domain"/>
    <property type="match status" value="1"/>
</dbReference>
<sequence>MSSFTGRTALVTGAASGIGAAAATLLARRGARVVLTDVDGEAGTRLAAELGSGARFEVLDVTSEADWDLVCDGMTTDGSFDLLVHSAGAASRSTLVDTSLDEFRRMVDLNLVSTFLALRAAARSMASGGAVVTLSSLRGVLATTGLGAYGASKFGVRALSRVASLELAERGIRVNAVCPGSIDTPITDGPGFDQTDMDAYVRSIPLGRRGTPDEVASAIAFLLSDEAAYVTGTDFIIDGGTAAGRSTPTKTTT</sequence>
<dbReference type="PRINTS" id="PR00080">
    <property type="entry name" value="SDRFAMILY"/>
</dbReference>
<evidence type="ECO:0000256" key="1">
    <source>
        <dbReference type="ARBA" id="ARBA00006484"/>
    </source>
</evidence>
<proteinExistence type="inferred from homology"/>
<reference evidence="4 5" key="1">
    <citation type="submission" date="2018-08" db="EMBL/GenBank/DDBJ databases">
        <title>Aeromicrobium sp. M2KJ-4, whole genome shotgun sequence.</title>
        <authorList>
            <person name="Tuo L."/>
        </authorList>
    </citation>
    <scope>NUCLEOTIDE SEQUENCE [LARGE SCALE GENOMIC DNA]</scope>
    <source>
        <strain evidence="4 5">M2KJ-4</strain>
    </source>
</reference>
<dbReference type="Proteomes" id="UP000265581">
    <property type="component" value="Unassembled WGS sequence"/>
</dbReference>
<comment type="similarity">
    <text evidence="1">Belongs to the short-chain dehydrogenases/reductases (SDR) family.</text>
</comment>
<gene>
    <name evidence="4" type="ORF">DX116_03515</name>
</gene>
<evidence type="ECO:0000313" key="4">
    <source>
        <dbReference type="EMBL" id="REK72685.1"/>
    </source>
</evidence>
<dbReference type="FunFam" id="3.40.50.720:FF:000084">
    <property type="entry name" value="Short-chain dehydrogenase reductase"/>
    <property type="match status" value="1"/>
</dbReference>
<protein>
    <submittedName>
        <fullName evidence="4">SDR family NAD(P)-dependent oxidoreductase</fullName>
    </submittedName>
</protein>
<dbReference type="InterPro" id="IPR020904">
    <property type="entry name" value="Sc_DH/Rdtase_CS"/>
</dbReference>
<dbReference type="InterPro" id="IPR002347">
    <property type="entry name" value="SDR_fam"/>
</dbReference>
<dbReference type="Pfam" id="PF13561">
    <property type="entry name" value="adh_short_C2"/>
    <property type="match status" value="1"/>
</dbReference>
<dbReference type="SMART" id="SM00822">
    <property type="entry name" value="PKS_KR"/>
    <property type="match status" value="1"/>
</dbReference>
<evidence type="ECO:0000313" key="5">
    <source>
        <dbReference type="Proteomes" id="UP000265581"/>
    </source>
</evidence>
<accession>A0A371P9T2</accession>
<evidence type="ECO:0000256" key="2">
    <source>
        <dbReference type="ARBA" id="ARBA00023002"/>
    </source>
</evidence>
<dbReference type="OrthoDB" id="7064009at2"/>
<dbReference type="PANTHER" id="PTHR42760:SF133">
    <property type="entry name" value="3-OXOACYL-[ACYL-CARRIER-PROTEIN] REDUCTASE"/>
    <property type="match status" value="1"/>
</dbReference>
<dbReference type="EMBL" id="QUBR01000001">
    <property type="protein sequence ID" value="REK72685.1"/>
    <property type="molecule type" value="Genomic_DNA"/>
</dbReference>
<dbReference type="PROSITE" id="PS00061">
    <property type="entry name" value="ADH_SHORT"/>
    <property type="match status" value="1"/>
</dbReference>
<dbReference type="InterPro" id="IPR036291">
    <property type="entry name" value="NAD(P)-bd_dom_sf"/>
</dbReference>
<organism evidence="4 5">
    <name type="scientific">Aeromicrobium endophyticum</name>
    <dbReference type="NCBI Taxonomy" id="2292704"/>
    <lineage>
        <taxon>Bacteria</taxon>
        <taxon>Bacillati</taxon>
        <taxon>Actinomycetota</taxon>
        <taxon>Actinomycetes</taxon>
        <taxon>Propionibacteriales</taxon>
        <taxon>Nocardioidaceae</taxon>
        <taxon>Aeromicrobium</taxon>
    </lineage>
</organism>
<dbReference type="SUPFAM" id="SSF51735">
    <property type="entry name" value="NAD(P)-binding Rossmann-fold domains"/>
    <property type="match status" value="1"/>
</dbReference>
<comment type="caution">
    <text evidence="4">The sequence shown here is derived from an EMBL/GenBank/DDBJ whole genome shotgun (WGS) entry which is preliminary data.</text>
</comment>
<dbReference type="GO" id="GO:0016616">
    <property type="term" value="F:oxidoreductase activity, acting on the CH-OH group of donors, NAD or NADP as acceptor"/>
    <property type="evidence" value="ECO:0007669"/>
    <property type="project" value="UniProtKB-ARBA"/>
</dbReference>
<feature type="domain" description="Ketoreductase" evidence="3">
    <location>
        <begin position="7"/>
        <end position="171"/>
    </location>
</feature>
<dbReference type="PRINTS" id="PR00081">
    <property type="entry name" value="GDHRDH"/>
</dbReference>
<dbReference type="RefSeq" id="WP_119702797.1">
    <property type="nucleotide sequence ID" value="NZ_JBHSOI010000001.1"/>
</dbReference>
<keyword evidence="2" id="KW-0560">Oxidoreductase</keyword>
<dbReference type="InterPro" id="IPR057326">
    <property type="entry name" value="KR_dom"/>
</dbReference>
<evidence type="ECO:0000259" key="3">
    <source>
        <dbReference type="SMART" id="SM00822"/>
    </source>
</evidence>
<dbReference type="PANTHER" id="PTHR42760">
    <property type="entry name" value="SHORT-CHAIN DEHYDROGENASES/REDUCTASES FAMILY MEMBER"/>
    <property type="match status" value="1"/>
</dbReference>